<dbReference type="Proteomes" id="UP000824225">
    <property type="component" value="Unassembled WGS sequence"/>
</dbReference>
<proteinExistence type="predicted"/>
<dbReference type="CDD" id="cd00077">
    <property type="entry name" value="HDc"/>
    <property type="match status" value="2"/>
</dbReference>
<gene>
    <name evidence="2" type="ORF">H9962_04060</name>
</gene>
<comment type="caution">
    <text evidence="2">The sequence shown here is derived from an EMBL/GenBank/DDBJ whole genome shotgun (WGS) entry which is preliminary data.</text>
</comment>
<dbReference type="PROSITE" id="PS51832">
    <property type="entry name" value="HD_GYP"/>
    <property type="match status" value="2"/>
</dbReference>
<dbReference type="SUPFAM" id="SSF109604">
    <property type="entry name" value="HD-domain/PDEase-like"/>
    <property type="match status" value="2"/>
</dbReference>
<organism evidence="2 3">
    <name type="scientific">Candidatus Mailhella merdigallinarum</name>
    <dbReference type="NCBI Taxonomy" id="2838658"/>
    <lineage>
        <taxon>Bacteria</taxon>
        <taxon>Pseudomonadati</taxon>
        <taxon>Thermodesulfobacteriota</taxon>
        <taxon>Desulfovibrionia</taxon>
        <taxon>Desulfovibrionales</taxon>
        <taxon>Desulfovibrionaceae</taxon>
        <taxon>Mailhella</taxon>
    </lineage>
</organism>
<feature type="domain" description="HD-GYP" evidence="1">
    <location>
        <begin position="5"/>
        <end position="194"/>
    </location>
</feature>
<feature type="domain" description="HD-GYP" evidence="1">
    <location>
        <begin position="211"/>
        <end position="400"/>
    </location>
</feature>
<evidence type="ECO:0000259" key="1">
    <source>
        <dbReference type="PROSITE" id="PS51832"/>
    </source>
</evidence>
<evidence type="ECO:0000313" key="3">
    <source>
        <dbReference type="Proteomes" id="UP000824225"/>
    </source>
</evidence>
<dbReference type="PANTHER" id="PTHR43155">
    <property type="entry name" value="CYCLIC DI-GMP PHOSPHODIESTERASE PA4108-RELATED"/>
    <property type="match status" value="1"/>
</dbReference>
<dbReference type="Pfam" id="PF13487">
    <property type="entry name" value="HD_5"/>
    <property type="match status" value="2"/>
</dbReference>
<dbReference type="InterPro" id="IPR006675">
    <property type="entry name" value="HDIG_dom"/>
</dbReference>
<dbReference type="Gene3D" id="1.10.3210.10">
    <property type="entry name" value="Hypothetical protein af1432"/>
    <property type="match status" value="2"/>
</dbReference>
<accession>A0A9D2HE24</accession>
<name>A0A9D2HE24_9BACT</name>
<dbReference type="SMART" id="SM00471">
    <property type="entry name" value="HDc"/>
    <property type="match status" value="2"/>
</dbReference>
<protein>
    <submittedName>
        <fullName evidence="2">HD domain-containing protein</fullName>
    </submittedName>
</protein>
<reference evidence="2" key="2">
    <citation type="submission" date="2021-04" db="EMBL/GenBank/DDBJ databases">
        <authorList>
            <person name="Gilroy R."/>
        </authorList>
    </citation>
    <scope>NUCLEOTIDE SEQUENCE</scope>
    <source>
        <strain evidence="2">CHK186-16707</strain>
    </source>
</reference>
<dbReference type="InterPro" id="IPR037522">
    <property type="entry name" value="HD_GYP_dom"/>
</dbReference>
<dbReference type="AlphaFoldDB" id="A0A9D2HE24"/>
<dbReference type="EMBL" id="DXAN01000011">
    <property type="protein sequence ID" value="HJA08350.1"/>
    <property type="molecule type" value="Genomic_DNA"/>
</dbReference>
<evidence type="ECO:0000313" key="2">
    <source>
        <dbReference type="EMBL" id="HJA08350.1"/>
    </source>
</evidence>
<reference evidence="2" key="1">
    <citation type="journal article" date="2021" name="PeerJ">
        <title>Extensive microbial diversity within the chicken gut microbiome revealed by metagenomics and culture.</title>
        <authorList>
            <person name="Gilroy R."/>
            <person name="Ravi A."/>
            <person name="Getino M."/>
            <person name="Pursley I."/>
            <person name="Horton D.L."/>
            <person name="Alikhan N.F."/>
            <person name="Baker D."/>
            <person name="Gharbi K."/>
            <person name="Hall N."/>
            <person name="Watson M."/>
            <person name="Adriaenssens E.M."/>
            <person name="Foster-Nyarko E."/>
            <person name="Jarju S."/>
            <person name="Secka A."/>
            <person name="Antonio M."/>
            <person name="Oren A."/>
            <person name="Chaudhuri R.R."/>
            <person name="La Ragione R."/>
            <person name="Hildebrand F."/>
            <person name="Pallen M.J."/>
        </authorList>
    </citation>
    <scope>NUCLEOTIDE SEQUENCE</scope>
    <source>
        <strain evidence="2">CHK186-16707</strain>
    </source>
</reference>
<dbReference type="PANTHER" id="PTHR43155:SF1">
    <property type="entry name" value="3'3'-CGAMP-SPECIFIC PHOSPHODIESTERASE 1"/>
    <property type="match status" value="1"/>
</dbReference>
<dbReference type="InterPro" id="IPR003607">
    <property type="entry name" value="HD/PDEase_dom"/>
</dbReference>
<sequence>MRIMLNELLFSLSKALDCVERELLGVTSNHGKRVACVSMRLCRALGLPDDAVFDMGCCAVLHDNALTAYMLEAGRGDLDRLEGFAAHCEKGEENARAFPFLGDVDGVILHHHENWNGTGFHGLAGEAIPVRAAVLRLVDNMDLRLALGTERPDMEDDMRAHLRRFREKLYAPYAVDVLLEQLGPDLTRDLADDRIDAALAESLACRKVELSTADMVRLCGMFAFIVDAKSRFTLRHSRGLAAKAGYMGKVYGLDPDHCDRLVIAAYLHDIGKLSTPAAILEKPGPLTPDEYEIMKRHVAMTWEILENVGGLEEIARWAACHHEKLDGSGYPRGYGAHELSFECRLMACCDIYQALTEARPYRAGMTHDQAMRVLFPMVEQGLLDPDIVETMGRALRGKAA</sequence>
<dbReference type="NCBIfam" id="TIGR00277">
    <property type="entry name" value="HDIG"/>
    <property type="match status" value="1"/>
</dbReference>